<sequence>MKLMNIAQGNAVRATDALAETLQMMNDTVMNALVDINATAMRVTKIVGGDSNSFYSNVLSLARTTVIQLKHIPLLRLLAPTVVELLWFILRHSRSFIVMPCLVAIISVLRWLLRKILPGHGFKYSRPCVCDFKASLERSQYSTARSTPCARRRPFEWRSSKFSRIPDRLCERRLDY</sequence>
<proteinExistence type="predicted"/>
<evidence type="ECO:0000313" key="1">
    <source>
        <dbReference type="EMBL" id="KAI9511672.1"/>
    </source>
</evidence>
<dbReference type="Proteomes" id="UP001207468">
    <property type="component" value="Unassembled WGS sequence"/>
</dbReference>
<gene>
    <name evidence="1" type="ORF">F5148DRAFT_266593</name>
</gene>
<keyword evidence="2" id="KW-1185">Reference proteome</keyword>
<protein>
    <submittedName>
        <fullName evidence="1">Uncharacterized protein</fullName>
    </submittedName>
</protein>
<name>A0ACC0UJJ2_9AGAM</name>
<comment type="caution">
    <text evidence="1">The sequence shown here is derived from an EMBL/GenBank/DDBJ whole genome shotgun (WGS) entry which is preliminary data.</text>
</comment>
<organism evidence="1 2">
    <name type="scientific">Russula earlei</name>
    <dbReference type="NCBI Taxonomy" id="71964"/>
    <lineage>
        <taxon>Eukaryota</taxon>
        <taxon>Fungi</taxon>
        <taxon>Dikarya</taxon>
        <taxon>Basidiomycota</taxon>
        <taxon>Agaricomycotina</taxon>
        <taxon>Agaricomycetes</taxon>
        <taxon>Russulales</taxon>
        <taxon>Russulaceae</taxon>
        <taxon>Russula</taxon>
    </lineage>
</organism>
<evidence type="ECO:0000313" key="2">
    <source>
        <dbReference type="Proteomes" id="UP001207468"/>
    </source>
</evidence>
<reference evidence="1" key="1">
    <citation type="submission" date="2021-03" db="EMBL/GenBank/DDBJ databases">
        <title>Evolutionary priming and transition to the ectomycorrhizal habit in an iconic lineage of mushroom-forming fungi: is preadaptation a requirement?</title>
        <authorList>
            <consortium name="DOE Joint Genome Institute"/>
            <person name="Looney B.P."/>
            <person name="Miyauchi S."/>
            <person name="Morin E."/>
            <person name="Drula E."/>
            <person name="Courty P.E."/>
            <person name="Chicoki N."/>
            <person name="Fauchery L."/>
            <person name="Kohler A."/>
            <person name="Kuo A."/>
            <person name="LaButti K."/>
            <person name="Pangilinan J."/>
            <person name="Lipzen A."/>
            <person name="Riley R."/>
            <person name="Andreopoulos W."/>
            <person name="He G."/>
            <person name="Johnson J."/>
            <person name="Barry K.W."/>
            <person name="Grigoriev I.V."/>
            <person name="Nagy L."/>
            <person name="Hibbett D."/>
            <person name="Henrissat B."/>
            <person name="Matheny P.B."/>
            <person name="Labbe J."/>
            <person name="Martin A.F."/>
        </authorList>
    </citation>
    <scope>NUCLEOTIDE SEQUENCE</scope>
    <source>
        <strain evidence="1">BPL698</strain>
    </source>
</reference>
<dbReference type="EMBL" id="JAGFNK010000019">
    <property type="protein sequence ID" value="KAI9511672.1"/>
    <property type="molecule type" value="Genomic_DNA"/>
</dbReference>
<accession>A0ACC0UJJ2</accession>